<evidence type="ECO:0000256" key="1">
    <source>
        <dbReference type="ARBA" id="ARBA00005417"/>
    </source>
</evidence>
<dbReference type="InterPro" id="IPR003439">
    <property type="entry name" value="ABC_transporter-like_ATP-bd"/>
</dbReference>
<dbReference type="Gene3D" id="3.40.50.300">
    <property type="entry name" value="P-loop containing nucleotide triphosphate hydrolases"/>
    <property type="match status" value="1"/>
</dbReference>
<dbReference type="InterPro" id="IPR017871">
    <property type="entry name" value="ABC_transporter-like_CS"/>
</dbReference>
<evidence type="ECO:0000256" key="4">
    <source>
        <dbReference type="ARBA" id="ARBA00022741"/>
    </source>
</evidence>
<dbReference type="Pfam" id="PF00005">
    <property type="entry name" value="ABC_tran"/>
    <property type="match status" value="1"/>
</dbReference>
<evidence type="ECO:0000256" key="3">
    <source>
        <dbReference type="ARBA" id="ARBA00022458"/>
    </source>
</evidence>
<name>A0ABV5J1L1_9BACT</name>
<dbReference type="InterPro" id="IPR027417">
    <property type="entry name" value="P-loop_NTPase"/>
</dbReference>
<dbReference type="EMBL" id="JBHMEW010000008">
    <property type="protein sequence ID" value="MFB9210703.1"/>
    <property type="molecule type" value="Genomic_DNA"/>
</dbReference>
<keyword evidence="5 7" id="KW-0067">ATP-binding</keyword>
<dbReference type="InterPro" id="IPR050763">
    <property type="entry name" value="ABC_transporter_ATP-binding"/>
</dbReference>
<dbReference type="GO" id="GO:0005524">
    <property type="term" value="F:ATP binding"/>
    <property type="evidence" value="ECO:0007669"/>
    <property type="project" value="UniProtKB-KW"/>
</dbReference>
<accession>A0ABV5J1L1</accession>
<dbReference type="RefSeq" id="WP_290246946.1">
    <property type="nucleotide sequence ID" value="NZ_JAUFQT010000001.1"/>
</dbReference>
<evidence type="ECO:0000259" key="6">
    <source>
        <dbReference type="PROSITE" id="PS50893"/>
    </source>
</evidence>
<dbReference type="Pfam" id="PF13732">
    <property type="entry name" value="DrrA1-3_C"/>
    <property type="match status" value="1"/>
</dbReference>
<dbReference type="InterPro" id="IPR025302">
    <property type="entry name" value="DrrA1/2-like_C"/>
</dbReference>
<feature type="domain" description="ABC transporter" evidence="6">
    <location>
        <begin position="4"/>
        <end position="231"/>
    </location>
</feature>
<proteinExistence type="inferred from homology"/>
<comment type="caution">
    <text evidence="7">The sequence shown here is derived from an EMBL/GenBank/DDBJ whole genome shotgun (WGS) entry which is preliminary data.</text>
</comment>
<keyword evidence="2" id="KW-0813">Transport</keyword>
<keyword evidence="8" id="KW-1185">Reference proteome</keyword>
<protein>
    <submittedName>
        <fullName evidence="7">ABC transporter ATP-binding protein</fullName>
    </submittedName>
</protein>
<evidence type="ECO:0000313" key="8">
    <source>
        <dbReference type="Proteomes" id="UP001589654"/>
    </source>
</evidence>
<keyword evidence="4" id="KW-0547">Nucleotide-binding</keyword>
<dbReference type="InterPro" id="IPR003593">
    <property type="entry name" value="AAA+_ATPase"/>
</dbReference>
<dbReference type="SUPFAM" id="SSF52540">
    <property type="entry name" value="P-loop containing nucleoside triphosphate hydrolases"/>
    <property type="match status" value="1"/>
</dbReference>
<dbReference type="Proteomes" id="UP001589654">
    <property type="component" value="Unassembled WGS sequence"/>
</dbReference>
<gene>
    <name evidence="7" type="ORF">ACFFUR_02730</name>
</gene>
<evidence type="ECO:0000313" key="7">
    <source>
        <dbReference type="EMBL" id="MFB9210703.1"/>
    </source>
</evidence>
<dbReference type="PROSITE" id="PS00211">
    <property type="entry name" value="ABC_TRANSPORTER_1"/>
    <property type="match status" value="1"/>
</dbReference>
<organism evidence="7 8">
    <name type="scientific">Echinicola jeungdonensis</name>
    <dbReference type="NCBI Taxonomy" id="709343"/>
    <lineage>
        <taxon>Bacteria</taxon>
        <taxon>Pseudomonadati</taxon>
        <taxon>Bacteroidota</taxon>
        <taxon>Cytophagia</taxon>
        <taxon>Cytophagales</taxon>
        <taxon>Cyclobacteriaceae</taxon>
        <taxon>Echinicola</taxon>
    </lineage>
</organism>
<dbReference type="PANTHER" id="PTHR42711">
    <property type="entry name" value="ABC TRANSPORTER ATP-BINDING PROTEIN"/>
    <property type="match status" value="1"/>
</dbReference>
<evidence type="ECO:0000256" key="2">
    <source>
        <dbReference type="ARBA" id="ARBA00022448"/>
    </source>
</evidence>
<dbReference type="PROSITE" id="PS50893">
    <property type="entry name" value="ABC_TRANSPORTER_2"/>
    <property type="match status" value="1"/>
</dbReference>
<evidence type="ECO:0000256" key="5">
    <source>
        <dbReference type="ARBA" id="ARBA00022840"/>
    </source>
</evidence>
<reference evidence="7 8" key="1">
    <citation type="submission" date="2024-09" db="EMBL/GenBank/DDBJ databases">
        <authorList>
            <person name="Sun Q."/>
            <person name="Mori K."/>
        </authorList>
    </citation>
    <scope>NUCLEOTIDE SEQUENCE [LARGE SCALE GENOMIC DNA]</scope>
    <source>
        <strain evidence="7 8">CECT 7682</strain>
    </source>
</reference>
<dbReference type="PANTHER" id="PTHR42711:SF5">
    <property type="entry name" value="ABC TRANSPORTER ATP-BINDING PROTEIN NATA"/>
    <property type="match status" value="1"/>
</dbReference>
<keyword evidence="3" id="KW-0536">Nodulation</keyword>
<sequence length="300" mass="33770">MDILKVEKLNKKYGQQYALTDLDLKVPSGSVFGLLGPNGAGKTTLIRIINQIIGADSGEVLINEAPLSPRHIQNIGYLPEERGLYKRMKVGEQLLYLARLKGLSASFAKEKVAFWLDKLDMAAWREKKVEDLSKGMAQKVQFVATVIHSPKILILDEPFSGFDPVNAELIKNEILELRDQGVTIILSTHRMESVELLCDHIAMIHQSRKVLDGPVKKLKNEARTDRFAVKLKKYSDALPFDNVLPVEREGVTCFDLSLSGKSTNEVLRQLLDYGEVLGFEEVIPSIGEIFIQKVKEYNYE</sequence>
<dbReference type="SMART" id="SM00382">
    <property type="entry name" value="AAA"/>
    <property type="match status" value="1"/>
</dbReference>
<comment type="similarity">
    <text evidence="1">Belongs to the ABC transporter superfamily.</text>
</comment>